<keyword evidence="2" id="KW-1185">Reference proteome</keyword>
<protein>
    <submittedName>
        <fullName evidence="1">Uncharacterized protein</fullName>
    </submittedName>
</protein>
<evidence type="ECO:0000313" key="1">
    <source>
        <dbReference type="EMBL" id="TFE30664.1"/>
    </source>
</evidence>
<name>A0A4Y8M5W4_9BACL</name>
<accession>A0A4Y8M5W4</accession>
<gene>
    <name evidence="1" type="ORF">E2980_02450</name>
</gene>
<evidence type="ECO:0000313" key="2">
    <source>
        <dbReference type="Proteomes" id="UP000297900"/>
    </source>
</evidence>
<comment type="caution">
    <text evidence="1">The sequence shown here is derived from an EMBL/GenBank/DDBJ whole genome shotgun (WGS) entry which is preliminary data.</text>
</comment>
<dbReference type="Proteomes" id="UP000297900">
    <property type="component" value="Unassembled WGS sequence"/>
</dbReference>
<reference evidence="1 2" key="1">
    <citation type="submission" date="2019-03" db="EMBL/GenBank/DDBJ databases">
        <title>Cohnella endophytica sp. nov., a novel endophytic bacterium isolated from bark of Sonneratia apetala.</title>
        <authorList>
            <person name="Tuo L."/>
        </authorList>
    </citation>
    <scope>NUCLEOTIDE SEQUENCE [LARGE SCALE GENOMIC DNA]</scope>
    <source>
        <strain evidence="1 2">CCTCC AB 208254</strain>
    </source>
</reference>
<dbReference type="OrthoDB" id="2706506at2"/>
<sequence length="109" mass="12295">MTETQNSDPSRTTYYVAVGAGQILEDPEAAAFEFAIRANEDEVNQLLVLFEELQDSDEDNALHFSGSPTVSDDPGNETYDALFKDIYRMLHKLGTDETRKHIESMNILH</sequence>
<dbReference type="AlphaFoldDB" id="A0A4Y8M5W4"/>
<dbReference type="EMBL" id="SOMN01000002">
    <property type="protein sequence ID" value="TFE30664.1"/>
    <property type="molecule type" value="Genomic_DNA"/>
</dbReference>
<proteinExistence type="predicted"/>
<dbReference type="RefSeq" id="WP_135150545.1">
    <property type="nucleotide sequence ID" value="NZ_SOMN01000002.1"/>
</dbReference>
<organism evidence="1 2">
    <name type="scientific">Cohnella luojiensis</name>
    <dbReference type="NCBI Taxonomy" id="652876"/>
    <lineage>
        <taxon>Bacteria</taxon>
        <taxon>Bacillati</taxon>
        <taxon>Bacillota</taxon>
        <taxon>Bacilli</taxon>
        <taxon>Bacillales</taxon>
        <taxon>Paenibacillaceae</taxon>
        <taxon>Cohnella</taxon>
    </lineage>
</organism>